<dbReference type="Proteomes" id="UP001108240">
    <property type="component" value="Unplaced"/>
</dbReference>
<dbReference type="Gene3D" id="1.10.10.60">
    <property type="entry name" value="Homeodomain-like"/>
    <property type="match status" value="1"/>
</dbReference>
<evidence type="ECO:0000313" key="2">
    <source>
        <dbReference type="Ensembl" id="ENSCCRP00000176657.1"/>
    </source>
</evidence>
<proteinExistence type="predicted"/>
<sequence length="442" mass="50263">MGKTADLTAVQKAIIDTLRREGKTQKEISERIGCSQSAVSRHLSGKSVGRKKCGKKRCTTRRGDRTLRKIVEKDRFQTLGDLRKQWTESGVETSRATVHRRVLLNQKQRQKRLTWATEKQHWTVAQWSNVLFSDESKFCMSFGNQGARVWRKTGEKEMPKCLKSSVKYPHSVMVWGAMSAAGVGPLCFIKGRVNAASYQEILEHFMLPSAEKLYGDEDFVFQHDLAPAHSANSPDLNPIENLWDIVKRKLSGGRPRLPVIAMIMEGTSSLARRNHFLPCNKLKSNDMQQCNCPESTNHMFSCSTCRHLHTHLRGFPLLIEVTHWHAWTEAEVLSRNALESILMPLQKLENAERQQQVDEDKPFYHSRRLGYSGTVGNHLLCKYNRSHLDDLGELLHPPAAGAIVPRLSFQAVLEPPDSNLSPPASKWEKQHVKQECHTSEFP</sequence>
<dbReference type="PANTHER" id="PTHR23022">
    <property type="entry name" value="TRANSPOSABLE ELEMENT-RELATED"/>
    <property type="match status" value="1"/>
</dbReference>
<feature type="region of interest" description="Disordered" evidence="1">
    <location>
        <begin position="415"/>
        <end position="442"/>
    </location>
</feature>
<name>A0A9J8D2J0_CYPCA</name>
<reference evidence="2" key="1">
    <citation type="submission" date="2025-08" db="UniProtKB">
        <authorList>
            <consortium name="Ensembl"/>
        </authorList>
    </citation>
    <scope>IDENTIFICATION</scope>
</reference>
<dbReference type="SUPFAM" id="SSF46689">
    <property type="entry name" value="Homeodomain-like"/>
    <property type="match status" value="1"/>
</dbReference>
<organism evidence="2 3">
    <name type="scientific">Cyprinus carpio carpio</name>
    <dbReference type="NCBI Taxonomy" id="630221"/>
    <lineage>
        <taxon>Eukaryota</taxon>
        <taxon>Metazoa</taxon>
        <taxon>Chordata</taxon>
        <taxon>Craniata</taxon>
        <taxon>Vertebrata</taxon>
        <taxon>Euteleostomi</taxon>
        <taxon>Actinopterygii</taxon>
        <taxon>Neopterygii</taxon>
        <taxon>Teleostei</taxon>
        <taxon>Ostariophysi</taxon>
        <taxon>Cypriniformes</taxon>
        <taxon>Cyprinidae</taxon>
        <taxon>Cyprininae</taxon>
        <taxon>Cyprinus</taxon>
    </lineage>
</organism>
<dbReference type="PANTHER" id="PTHR23022:SF134">
    <property type="entry name" value="TRANSPOSABLE ELEMENT TC1 TRANSPOSASE"/>
    <property type="match status" value="1"/>
</dbReference>
<dbReference type="Ensembl" id="ENSCCRT00000183622.1">
    <property type="protein sequence ID" value="ENSCCRP00000176657.1"/>
    <property type="gene ID" value="ENSCCRG00000076882.1"/>
</dbReference>
<protein>
    <submittedName>
        <fullName evidence="2">Uncharacterized protein</fullName>
    </submittedName>
</protein>
<keyword evidence="3" id="KW-1185">Reference proteome</keyword>
<dbReference type="InterPro" id="IPR011991">
    <property type="entry name" value="ArsR-like_HTH"/>
</dbReference>
<dbReference type="GO" id="GO:0003676">
    <property type="term" value="F:nucleic acid binding"/>
    <property type="evidence" value="ECO:0007669"/>
    <property type="project" value="InterPro"/>
</dbReference>
<dbReference type="AlphaFoldDB" id="A0A9J8D2J0"/>
<evidence type="ECO:0000256" key="1">
    <source>
        <dbReference type="SAM" id="MobiDB-lite"/>
    </source>
</evidence>
<feature type="compositionally biased region" description="Basic and acidic residues" evidence="1">
    <location>
        <begin position="426"/>
        <end position="442"/>
    </location>
</feature>
<dbReference type="InterPro" id="IPR036397">
    <property type="entry name" value="RNaseH_sf"/>
</dbReference>
<dbReference type="GeneTree" id="ENSGT01150000286900"/>
<accession>A0A9J8D2J0</accession>
<dbReference type="Gene3D" id="3.30.420.10">
    <property type="entry name" value="Ribonuclease H-like superfamily/Ribonuclease H"/>
    <property type="match status" value="1"/>
</dbReference>
<dbReference type="InterPro" id="IPR052338">
    <property type="entry name" value="Transposase_5"/>
</dbReference>
<dbReference type="CDD" id="cd00090">
    <property type="entry name" value="HTH_ARSR"/>
    <property type="match status" value="1"/>
</dbReference>
<evidence type="ECO:0000313" key="3">
    <source>
        <dbReference type="Proteomes" id="UP001108240"/>
    </source>
</evidence>
<reference evidence="2" key="2">
    <citation type="submission" date="2025-09" db="UniProtKB">
        <authorList>
            <consortium name="Ensembl"/>
        </authorList>
    </citation>
    <scope>IDENTIFICATION</scope>
</reference>
<dbReference type="InterPro" id="IPR009057">
    <property type="entry name" value="Homeodomain-like_sf"/>
</dbReference>